<feature type="active site" description="4-aspartylphosphate intermediate" evidence="12">
    <location>
        <position position="424"/>
    </location>
</feature>
<dbReference type="InterPro" id="IPR023214">
    <property type="entry name" value="HAD_sf"/>
</dbReference>
<feature type="binding site" evidence="13">
    <location>
        <position position="964"/>
    </location>
    <ligand>
        <name>ATP</name>
        <dbReference type="ChEBI" id="CHEBI:30616"/>
    </ligand>
</feature>
<dbReference type="Proteomes" id="UP000321570">
    <property type="component" value="Unassembled WGS sequence"/>
</dbReference>
<feature type="transmembrane region" description="Helical" evidence="15">
    <location>
        <begin position="1020"/>
        <end position="1038"/>
    </location>
</feature>
<evidence type="ECO:0000256" key="4">
    <source>
        <dbReference type="ARBA" id="ARBA00022723"/>
    </source>
</evidence>
<dbReference type="GO" id="GO:0005886">
    <property type="term" value="C:plasma membrane"/>
    <property type="evidence" value="ECO:0007669"/>
    <property type="project" value="TreeGrafter"/>
</dbReference>
<dbReference type="Pfam" id="PF16212">
    <property type="entry name" value="PhoLip_ATPase_C"/>
    <property type="match status" value="1"/>
</dbReference>
<dbReference type="PANTHER" id="PTHR24092">
    <property type="entry name" value="PROBABLE PHOSPHOLIPID-TRANSPORTING ATPASE"/>
    <property type="match status" value="1"/>
</dbReference>
<comment type="similarity">
    <text evidence="2 15">Belongs to the cation transport ATPase (P-type) (TC 3.A.3) family. Type IV subfamily.</text>
</comment>
<dbReference type="InterPro" id="IPR023298">
    <property type="entry name" value="ATPase_P-typ_TM_dom_sf"/>
</dbReference>
<dbReference type="Gene3D" id="3.40.50.1000">
    <property type="entry name" value="HAD superfamily/HAD-like"/>
    <property type="match status" value="1"/>
</dbReference>
<feature type="transmembrane region" description="Helical" evidence="15">
    <location>
        <begin position="1173"/>
        <end position="1195"/>
    </location>
</feature>
<feature type="transmembrane region" description="Helical" evidence="15">
    <location>
        <begin position="1215"/>
        <end position="1234"/>
    </location>
</feature>
<evidence type="ECO:0000256" key="10">
    <source>
        <dbReference type="ARBA" id="ARBA00023136"/>
    </source>
</evidence>
<dbReference type="SUPFAM" id="SSF81665">
    <property type="entry name" value="Calcium ATPase, transmembrane domain M"/>
    <property type="match status" value="1"/>
</dbReference>
<gene>
    <name evidence="18" type="ORF">WMSIL1_LOCUS8569</name>
</gene>
<evidence type="ECO:0000259" key="17">
    <source>
        <dbReference type="Pfam" id="PF16212"/>
    </source>
</evidence>
<feature type="domain" description="P-type ATPase N-terminal" evidence="16">
    <location>
        <begin position="44"/>
        <end position="100"/>
    </location>
</feature>
<accession>A0A564YRP2</accession>
<evidence type="ECO:0000256" key="9">
    <source>
        <dbReference type="ARBA" id="ARBA00022989"/>
    </source>
</evidence>
<dbReference type="Pfam" id="PF13246">
    <property type="entry name" value="Cation_ATPase"/>
    <property type="match status" value="1"/>
</dbReference>
<dbReference type="GO" id="GO:0000287">
    <property type="term" value="F:magnesium ion binding"/>
    <property type="evidence" value="ECO:0007669"/>
    <property type="project" value="UniProtKB-UniRule"/>
</dbReference>
<dbReference type="GO" id="GO:0016887">
    <property type="term" value="F:ATP hydrolysis activity"/>
    <property type="evidence" value="ECO:0007669"/>
    <property type="project" value="InterPro"/>
</dbReference>
<sequence>MNEVSPRPMKLKKFLWRNSNKDESNGRTILVNSIPSLSQEARVNNGKFGNNEIISSHYKWWNFLPINLFEQFHVVANFFFLLISILYFFGETPINPVTTIAPLVTVIGISMAKDAIDDIKRHRVDNTFNRIQFMVLTHDSKDNTSSFVQRNSQDIHCGDIVICYDNSSLPCDMLILASSNLNGKVFITTDNLDGESSIKTTNALAFTQNLFTPTVKKIENDQLYNIDLGLERSTIICQNPCEDLKAFEGSLNLPHESIPLALNSVVYRGARLCHTTFMLGVAVYTGKDTKLSLNSKPGFRKFSSSAGRFNTILLCFMGAMFLLTFIITILHFIFNEKPYGSPWYYFTPVATPWRRVQQYLTLLFIINYLIPISIMVTMELQQLVLALYITKDVEFYDPGSNEKAQVNATNLADELGQIEFLFSDKTGTLTQNKMIFKSYSLANDHHIYSVEEGALFMIRSSNKASTISDPTKKSSINFLNVNATNYFSSSEDEDESAEDGLGSSDDLSSQMAKKRIYRLSKEAEQFWTNVVLNHSVEAKTSINEDTLEEFISYNAASPDEKALVDAAAKVGLTYIGLDNTVRSKDTDYNIHMVRFNPGILSGKPSKVKTRKFRVDAVIEFNSVRKRMSVMVRDEEGRCFVYTKGAEVTMLDPRRCDKTPSHIKDEIIHKVTEFALTGLRTLVFAMRELDSDTYDSLLKKYKYAQCQLGIERARAMEEASAEIESNMSLIGVSAVEDKLQPGVKQCLQSLISAGIQIWVLTGDKEETAVQVSQSTGHFPPGTTLIRLTNGQSVEDVGRAIYVQQEGMKARLEVKKGWSRFKRFFRKRVTLDASGLDSDGFDSDTSTDSDDVEAEIQQTKGSFFSRFNRRFRSAVADGLRRHRRKNPGGANEPVGLVIDGTTLRYAISPVLREQFLRLCMNVTTVLCCRMTPLQKAAVVRLVSQGLDGVGGGGRPVTAAVGDGGNDIAMLHEASVGIGIFGNEGRQAVRASDYAIPLFRHLRRLILLHGHWNYYRISMTANIFYFKNVAFVAIHIYHMFYDGFSGQSMFDSLLYTLYNLTFTSFAPFVFGLFEQHISANDLLHRPYLYRLMSQSSNLRCWYILLWVLDGWWHGTVVYYVCFYVMSGGMMYSDASFSLPGTSYAAADYNMFGNACFIYVVVTVTMRIVVMSRTLNLVIILGLFITGFANLGVMFIYQTFGSTSSYVYMNFTYLGRCPAFWLCLPLVLVLTLLPDILWRIASDAWWNYQIELSGVKRHREKYKRTAWRNFVNRTNPSV</sequence>
<comment type="catalytic activity">
    <reaction evidence="11 15">
        <text>ATP + H2O + phospholipidSide 1 = ADP + phosphate + phospholipidSide 2.</text>
        <dbReference type="EC" id="7.6.2.1"/>
    </reaction>
</comment>
<keyword evidence="10 15" id="KW-0472">Membrane</keyword>
<evidence type="ECO:0000256" key="3">
    <source>
        <dbReference type="ARBA" id="ARBA00022692"/>
    </source>
</evidence>
<feature type="binding site" evidence="13">
    <location>
        <position position="560"/>
    </location>
    <ligand>
        <name>ATP</name>
        <dbReference type="ChEBI" id="CHEBI:30616"/>
    </ligand>
</feature>
<dbReference type="InterPro" id="IPR036412">
    <property type="entry name" value="HAD-like_sf"/>
</dbReference>
<name>A0A564YRP2_HYMDI</name>
<feature type="transmembrane region" description="Helical" evidence="15">
    <location>
        <begin position="1147"/>
        <end position="1166"/>
    </location>
</feature>
<dbReference type="SFLD" id="SFLDG00002">
    <property type="entry name" value="C1.7:_P-type_atpase_like"/>
    <property type="match status" value="1"/>
</dbReference>
<evidence type="ECO:0000313" key="18">
    <source>
        <dbReference type="EMBL" id="VUZ49942.1"/>
    </source>
</evidence>
<feature type="transmembrane region" description="Helical" evidence="15">
    <location>
        <begin position="309"/>
        <end position="334"/>
    </location>
</feature>
<proteinExistence type="inferred from homology"/>
<dbReference type="SUPFAM" id="SSF81653">
    <property type="entry name" value="Calcium ATPase, transduction domain A"/>
    <property type="match status" value="1"/>
</dbReference>
<feature type="binding site" evidence="13">
    <location>
        <position position="933"/>
    </location>
    <ligand>
        <name>ATP</name>
        <dbReference type="ChEBI" id="CHEBI:30616"/>
    </ligand>
</feature>
<feature type="transmembrane region" description="Helical" evidence="15">
    <location>
        <begin position="1097"/>
        <end position="1122"/>
    </location>
</feature>
<evidence type="ECO:0000256" key="5">
    <source>
        <dbReference type="ARBA" id="ARBA00022741"/>
    </source>
</evidence>
<feature type="binding site" evidence="13">
    <location>
        <position position="679"/>
    </location>
    <ligand>
        <name>ATP</name>
        <dbReference type="ChEBI" id="CHEBI:30616"/>
    </ligand>
</feature>
<keyword evidence="5 13" id="KW-0547">Nucleotide-binding</keyword>
<dbReference type="Gene3D" id="3.40.1110.10">
    <property type="entry name" value="Calcium-transporting ATPase, cytoplasmic domain N"/>
    <property type="match status" value="1"/>
</dbReference>
<keyword evidence="8 15" id="KW-1278">Translocase</keyword>
<dbReference type="InterPro" id="IPR032630">
    <property type="entry name" value="P_typ_ATPase_c"/>
</dbReference>
<keyword evidence="6 13" id="KW-0067">ATP-binding</keyword>
<protein>
    <recommendedName>
        <fullName evidence="15">Phospholipid-transporting ATPase</fullName>
        <ecNumber evidence="15">7.6.2.1</ecNumber>
    </recommendedName>
</protein>
<dbReference type="EC" id="7.6.2.1" evidence="15"/>
<feature type="binding site" evidence="13">
    <location>
        <position position="761"/>
    </location>
    <ligand>
        <name>ATP</name>
        <dbReference type="ChEBI" id="CHEBI:30616"/>
    </ligand>
</feature>
<feature type="binding site" evidence="13">
    <location>
        <position position="760"/>
    </location>
    <ligand>
        <name>ATP</name>
        <dbReference type="ChEBI" id="CHEBI:30616"/>
    </ligand>
</feature>
<feature type="transmembrane region" description="Helical" evidence="15">
    <location>
        <begin position="1050"/>
        <end position="1070"/>
    </location>
</feature>
<evidence type="ECO:0000256" key="7">
    <source>
        <dbReference type="ARBA" id="ARBA00022842"/>
    </source>
</evidence>
<feature type="binding site" evidence="14">
    <location>
        <position position="964"/>
    </location>
    <ligand>
        <name>Mg(2+)</name>
        <dbReference type="ChEBI" id="CHEBI:18420"/>
    </ligand>
</feature>
<evidence type="ECO:0000256" key="13">
    <source>
        <dbReference type="PIRSR" id="PIRSR606539-2"/>
    </source>
</evidence>
<reference evidence="18 19" key="1">
    <citation type="submission" date="2019-07" db="EMBL/GenBank/DDBJ databases">
        <authorList>
            <person name="Jastrzebski P J."/>
            <person name="Paukszto L."/>
            <person name="Jastrzebski P J."/>
        </authorList>
    </citation>
    <scope>NUCLEOTIDE SEQUENCE [LARGE SCALE GENOMIC DNA]</scope>
    <source>
        <strain evidence="18 19">WMS-il1</strain>
    </source>
</reference>
<keyword evidence="19" id="KW-1185">Reference proteome</keyword>
<evidence type="ECO:0000259" key="16">
    <source>
        <dbReference type="Pfam" id="PF16209"/>
    </source>
</evidence>
<dbReference type="PROSITE" id="PS00154">
    <property type="entry name" value="ATPASE_E1_E2"/>
    <property type="match status" value="1"/>
</dbReference>
<dbReference type="InterPro" id="IPR032631">
    <property type="entry name" value="P-type_ATPase_N"/>
</dbReference>
<keyword evidence="9 15" id="KW-1133">Transmembrane helix</keyword>
<feature type="domain" description="P-type ATPase C-terminal" evidence="17">
    <location>
        <begin position="986"/>
        <end position="1242"/>
    </location>
</feature>
<dbReference type="SUPFAM" id="SSF81660">
    <property type="entry name" value="Metal cation-transporting ATPase, ATP-binding domain N"/>
    <property type="match status" value="1"/>
</dbReference>
<dbReference type="PRINTS" id="PR00119">
    <property type="entry name" value="CATATPASE"/>
</dbReference>
<comment type="subcellular location">
    <subcellularLocation>
        <location evidence="1 15">Membrane</location>
        <topology evidence="1 15">Multi-pass membrane protein</topology>
    </subcellularLocation>
</comment>
<dbReference type="Pfam" id="PF16209">
    <property type="entry name" value="PhoLip_ATPase_N"/>
    <property type="match status" value="1"/>
</dbReference>
<dbReference type="NCBIfam" id="TIGR01652">
    <property type="entry name" value="ATPase-Plipid"/>
    <property type="match status" value="1"/>
</dbReference>
<feature type="transmembrane region" description="Helical" evidence="15">
    <location>
        <begin position="359"/>
        <end position="378"/>
    </location>
</feature>
<evidence type="ECO:0000313" key="19">
    <source>
        <dbReference type="Proteomes" id="UP000321570"/>
    </source>
</evidence>
<feature type="binding site" evidence="13">
    <location>
        <position position="762"/>
    </location>
    <ligand>
        <name>ATP</name>
        <dbReference type="ChEBI" id="CHEBI:30616"/>
    </ligand>
</feature>
<dbReference type="GO" id="GO:0140326">
    <property type="term" value="F:ATPase-coupled intramembrane lipid transporter activity"/>
    <property type="evidence" value="ECO:0007669"/>
    <property type="project" value="UniProtKB-EC"/>
</dbReference>
<feature type="binding site" evidence="13">
    <location>
        <position position="927"/>
    </location>
    <ligand>
        <name>ATP</name>
        <dbReference type="ChEBI" id="CHEBI:30616"/>
    </ligand>
</feature>
<dbReference type="InterPro" id="IPR023299">
    <property type="entry name" value="ATPase_P-typ_cyto_dom_N"/>
</dbReference>
<evidence type="ECO:0000256" key="14">
    <source>
        <dbReference type="PIRSR" id="PIRSR606539-3"/>
    </source>
</evidence>
<dbReference type="GO" id="GO:0045332">
    <property type="term" value="P:phospholipid translocation"/>
    <property type="evidence" value="ECO:0007669"/>
    <property type="project" value="TreeGrafter"/>
</dbReference>
<dbReference type="GO" id="GO:0005524">
    <property type="term" value="F:ATP binding"/>
    <property type="evidence" value="ECO:0007669"/>
    <property type="project" value="UniProtKB-UniRule"/>
</dbReference>
<dbReference type="SFLD" id="SFLDF00027">
    <property type="entry name" value="p-type_atpase"/>
    <property type="match status" value="1"/>
</dbReference>
<feature type="binding site" evidence="13">
    <location>
        <position position="643"/>
    </location>
    <ligand>
        <name>ATP</name>
        <dbReference type="ChEBI" id="CHEBI:30616"/>
    </ligand>
</feature>
<evidence type="ECO:0000256" key="2">
    <source>
        <dbReference type="ARBA" id="ARBA00008109"/>
    </source>
</evidence>
<dbReference type="InterPro" id="IPR044492">
    <property type="entry name" value="P_typ_ATPase_HD_dom"/>
</dbReference>
<dbReference type="PANTHER" id="PTHR24092:SF175">
    <property type="entry name" value="PHOSPHOLIPID-TRANSPORTING ATPASE"/>
    <property type="match status" value="1"/>
</dbReference>
<evidence type="ECO:0000256" key="6">
    <source>
        <dbReference type="ARBA" id="ARBA00022840"/>
    </source>
</evidence>
<dbReference type="InterPro" id="IPR001757">
    <property type="entry name" value="P_typ_ATPase"/>
</dbReference>
<evidence type="ECO:0000256" key="1">
    <source>
        <dbReference type="ARBA" id="ARBA00004141"/>
    </source>
</evidence>
<dbReference type="NCBIfam" id="TIGR01494">
    <property type="entry name" value="ATPase_P-type"/>
    <property type="match status" value="1"/>
</dbReference>
<dbReference type="SUPFAM" id="SSF56784">
    <property type="entry name" value="HAD-like"/>
    <property type="match status" value="1"/>
</dbReference>
<evidence type="ECO:0000256" key="8">
    <source>
        <dbReference type="ARBA" id="ARBA00022967"/>
    </source>
</evidence>
<dbReference type="AlphaFoldDB" id="A0A564YRP2"/>
<feature type="binding site" evidence="14">
    <location>
        <position position="960"/>
    </location>
    <ligand>
        <name>Mg(2+)</name>
        <dbReference type="ChEBI" id="CHEBI:18420"/>
    </ligand>
</feature>
<dbReference type="InterPro" id="IPR006539">
    <property type="entry name" value="P-type_ATPase_IV"/>
</dbReference>
<feature type="binding site" evidence="13">
    <location>
        <position position="620"/>
    </location>
    <ligand>
        <name>ATP</name>
        <dbReference type="ChEBI" id="CHEBI:30616"/>
    </ligand>
</feature>
<dbReference type="GO" id="GO:0005783">
    <property type="term" value="C:endoplasmic reticulum"/>
    <property type="evidence" value="ECO:0007669"/>
    <property type="project" value="TreeGrafter"/>
</dbReference>
<dbReference type="EMBL" id="CABIJS010000333">
    <property type="protein sequence ID" value="VUZ49942.1"/>
    <property type="molecule type" value="Genomic_DNA"/>
</dbReference>
<feature type="binding site" evidence="13">
    <location>
        <position position="425"/>
    </location>
    <ligand>
        <name>ATP</name>
        <dbReference type="ChEBI" id="CHEBI:30616"/>
    </ligand>
</feature>
<feature type="binding site" evidence="14">
    <location>
        <position position="424"/>
    </location>
    <ligand>
        <name>Mg(2+)</name>
        <dbReference type="ChEBI" id="CHEBI:18420"/>
    </ligand>
</feature>
<feature type="binding site" evidence="13">
    <location>
        <position position="963"/>
    </location>
    <ligand>
        <name>ATP</name>
        <dbReference type="ChEBI" id="CHEBI:30616"/>
    </ligand>
</feature>
<keyword evidence="3 15" id="KW-0812">Transmembrane</keyword>
<feature type="transmembrane region" description="Helical" evidence="15">
    <location>
        <begin position="68"/>
        <end position="88"/>
    </location>
</feature>
<feature type="binding site" evidence="13">
    <location>
        <position position="424"/>
    </location>
    <ligand>
        <name>ATP</name>
        <dbReference type="ChEBI" id="CHEBI:30616"/>
    </ligand>
</feature>
<keyword evidence="4 14" id="KW-0479">Metal-binding</keyword>
<evidence type="ECO:0000256" key="15">
    <source>
        <dbReference type="RuleBase" id="RU362033"/>
    </source>
</evidence>
<organism evidence="18 19">
    <name type="scientific">Hymenolepis diminuta</name>
    <name type="common">Rat tapeworm</name>
    <dbReference type="NCBI Taxonomy" id="6216"/>
    <lineage>
        <taxon>Eukaryota</taxon>
        <taxon>Metazoa</taxon>
        <taxon>Spiralia</taxon>
        <taxon>Lophotrochozoa</taxon>
        <taxon>Platyhelminthes</taxon>
        <taxon>Cestoda</taxon>
        <taxon>Eucestoda</taxon>
        <taxon>Cyclophyllidea</taxon>
        <taxon>Hymenolepididae</taxon>
        <taxon>Hymenolepis</taxon>
    </lineage>
</organism>
<comment type="cofactor">
    <cofactor evidence="14">
        <name>Mg(2+)</name>
        <dbReference type="ChEBI" id="CHEBI:18420"/>
    </cofactor>
</comment>
<evidence type="ECO:0000256" key="11">
    <source>
        <dbReference type="ARBA" id="ARBA00034036"/>
    </source>
</evidence>
<dbReference type="InterPro" id="IPR008250">
    <property type="entry name" value="ATPase_P-typ_transduc_dom_A_sf"/>
</dbReference>
<feature type="binding site" evidence="13">
    <location>
        <position position="426"/>
    </location>
    <ligand>
        <name>ATP</name>
        <dbReference type="ChEBI" id="CHEBI:30616"/>
    </ligand>
</feature>
<keyword evidence="7 14" id="KW-0460">Magnesium</keyword>
<evidence type="ECO:0000256" key="12">
    <source>
        <dbReference type="PIRSR" id="PIRSR606539-1"/>
    </source>
</evidence>
<dbReference type="InterPro" id="IPR018303">
    <property type="entry name" value="ATPase_P-typ_P_site"/>
</dbReference>
<dbReference type="Gene3D" id="2.70.150.10">
    <property type="entry name" value="Calcium-transporting ATPase, cytoplasmic transduction domain A"/>
    <property type="match status" value="1"/>
</dbReference>
<feature type="binding site" evidence="14">
    <location>
        <position position="426"/>
    </location>
    <ligand>
        <name>Mg(2+)</name>
        <dbReference type="ChEBI" id="CHEBI:18420"/>
    </ligand>
</feature>
<dbReference type="SFLD" id="SFLDS00003">
    <property type="entry name" value="Haloacid_Dehalogenase"/>
    <property type="match status" value="1"/>
</dbReference>